<accession>A0A1T0CQL0</accession>
<evidence type="ECO:0000313" key="1">
    <source>
        <dbReference type="EMBL" id="OOS24648.1"/>
    </source>
</evidence>
<proteinExistence type="predicted"/>
<organism evidence="1 2">
    <name type="scientific">Moraxella pluranimalium</name>
    <dbReference type="NCBI Taxonomy" id="470453"/>
    <lineage>
        <taxon>Bacteria</taxon>
        <taxon>Pseudomonadati</taxon>
        <taxon>Pseudomonadota</taxon>
        <taxon>Gammaproteobacteria</taxon>
        <taxon>Moraxellales</taxon>
        <taxon>Moraxellaceae</taxon>
        <taxon>Moraxella</taxon>
    </lineage>
</organism>
<sequence>MSKLSPFLEGVLSAMVLLPSTSAAEPRYIRPTKMELQPNDIAQDWQAVGVDISNASKKVGKSLGMVCYEPKTA</sequence>
<dbReference type="STRING" id="470453.B0680_04265"/>
<reference evidence="1 2" key="1">
    <citation type="submission" date="2017-02" db="EMBL/GenBank/DDBJ databases">
        <title>Draft genome sequence of Moraxella pluranimalium CCUG 54913T type strain.</title>
        <authorList>
            <person name="Salva-Serra F."/>
            <person name="Engstrom-Jakobsson H."/>
            <person name="Thorell K."/>
            <person name="Jaen-Luchoro D."/>
            <person name="Gonzales-Siles L."/>
            <person name="Karlsson R."/>
            <person name="Yazdan S."/>
            <person name="Boulund F."/>
            <person name="Johnning A."/>
            <person name="Engstrand L."/>
            <person name="Kristiansson E."/>
            <person name="Moore E."/>
        </authorList>
    </citation>
    <scope>NUCLEOTIDE SEQUENCE [LARGE SCALE GENOMIC DNA]</scope>
    <source>
        <strain evidence="1 2">CCUG 54913</strain>
    </source>
</reference>
<evidence type="ECO:0000313" key="2">
    <source>
        <dbReference type="Proteomes" id="UP000189800"/>
    </source>
</evidence>
<dbReference type="Proteomes" id="UP000189800">
    <property type="component" value="Unassembled WGS sequence"/>
</dbReference>
<dbReference type="EMBL" id="MUYU01000009">
    <property type="protein sequence ID" value="OOS24648.1"/>
    <property type="molecule type" value="Genomic_DNA"/>
</dbReference>
<protein>
    <submittedName>
        <fullName evidence="1">Uncharacterized protein</fullName>
    </submittedName>
</protein>
<comment type="caution">
    <text evidence="1">The sequence shown here is derived from an EMBL/GenBank/DDBJ whole genome shotgun (WGS) entry which is preliminary data.</text>
</comment>
<dbReference type="AlphaFoldDB" id="A0A1T0CQL0"/>
<keyword evidence="2" id="KW-1185">Reference proteome</keyword>
<name>A0A1T0CQL0_9GAMM</name>
<gene>
    <name evidence="1" type="ORF">B0680_04265</name>
</gene>
<dbReference type="RefSeq" id="WP_078253816.1">
    <property type="nucleotide sequence ID" value="NZ_MUYU01000009.1"/>
</dbReference>